<comment type="caution">
    <text evidence="2">The sequence shown here is derived from an EMBL/GenBank/DDBJ whole genome shotgun (WGS) entry which is preliminary data.</text>
</comment>
<feature type="region of interest" description="Disordered" evidence="1">
    <location>
        <begin position="1"/>
        <end position="145"/>
    </location>
</feature>
<feature type="compositionally biased region" description="Polar residues" evidence="1">
    <location>
        <begin position="69"/>
        <end position="80"/>
    </location>
</feature>
<evidence type="ECO:0000313" key="2">
    <source>
        <dbReference type="EMBL" id="GLI41467.1"/>
    </source>
</evidence>
<organism evidence="2 3">
    <name type="scientific">Glycomyces algeriensis</name>
    <dbReference type="NCBI Taxonomy" id="256037"/>
    <lineage>
        <taxon>Bacteria</taxon>
        <taxon>Bacillati</taxon>
        <taxon>Actinomycetota</taxon>
        <taxon>Actinomycetes</taxon>
        <taxon>Glycomycetales</taxon>
        <taxon>Glycomycetaceae</taxon>
        <taxon>Glycomyces</taxon>
    </lineage>
</organism>
<gene>
    <name evidence="2" type="ORF">GALLR39Z86_13170</name>
</gene>
<name>A0A9W6G6X7_9ACTN</name>
<reference evidence="2" key="1">
    <citation type="submission" date="2022-12" db="EMBL/GenBank/DDBJ databases">
        <title>Reference genome sequencing for broad-spectrum identification of bacterial and archaeal isolates by mass spectrometry.</title>
        <authorList>
            <person name="Sekiguchi Y."/>
            <person name="Tourlousse D.M."/>
        </authorList>
    </citation>
    <scope>NUCLEOTIDE SEQUENCE</scope>
    <source>
        <strain evidence="2">LLR39Z86</strain>
    </source>
</reference>
<keyword evidence="3" id="KW-1185">Reference proteome</keyword>
<proteinExistence type="predicted"/>
<accession>A0A9W6G6X7</accession>
<sequence length="145" mass="15164">MVVEVRSGDPVLAGLAANVGTPGAAPEDRAGVHSRAAPARRPREEDAGASAKAPMRSHHNLTDRHQTSRPRPSSKINPAPNQAPDRPDGSQAPEPTIADKRTIRSASANRSTTPSPRSAQAPAQDPANRILDGDRLAGIRPALDS</sequence>
<dbReference type="Proteomes" id="UP001144313">
    <property type="component" value="Unassembled WGS sequence"/>
</dbReference>
<dbReference type="AlphaFoldDB" id="A0A9W6G6X7"/>
<dbReference type="EMBL" id="BSDT01000001">
    <property type="protein sequence ID" value="GLI41467.1"/>
    <property type="molecule type" value="Genomic_DNA"/>
</dbReference>
<feature type="compositionally biased region" description="Polar residues" evidence="1">
    <location>
        <begin position="104"/>
        <end position="118"/>
    </location>
</feature>
<evidence type="ECO:0000313" key="3">
    <source>
        <dbReference type="Proteomes" id="UP001144313"/>
    </source>
</evidence>
<protein>
    <submittedName>
        <fullName evidence="2">Uncharacterized protein</fullName>
    </submittedName>
</protein>
<evidence type="ECO:0000256" key="1">
    <source>
        <dbReference type="SAM" id="MobiDB-lite"/>
    </source>
</evidence>